<protein>
    <submittedName>
        <fullName evidence="1">Uncharacterized protein</fullName>
    </submittedName>
</protein>
<accession>A0A1R3I4Q2</accession>
<comment type="caution">
    <text evidence="1">The sequence shown here is derived from an EMBL/GenBank/DDBJ whole genome shotgun (WGS) entry which is preliminary data.</text>
</comment>
<name>A0A1R3I4Q2_COCAP</name>
<sequence>MATIGEGQDGFASEVHEELSKIWGIEETQSCGRLQ</sequence>
<organism evidence="1 2">
    <name type="scientific">Corchorus capsularis</name>
    <name type="common">Jute</name>
    <dbReference type="NCBI Taxonomy" id="210143"/>
    <lineage>
        <taxon>Eukaryota</taxon>
        <taxon>Viridiplantae</taxon>
        <taxon>Streptophyta</taxon>
        <taxon>Embryophyta</taxon>
        <taxon>Tracheophyta</taxon>
        <taxon>Spermatophyta</taxon>
        <taxon>Magnoliopsida</taxon>
        <taxon>eudicotyledons</taxon>
        <taxon>Gunneridae</taxon>
        <taxon>Pentapetalae</taxon>
        <taxon>rosids</taxon>
        <taxon>malvids</taxon>
        <taxon>Malvales</taxon>
        <taxon>Malvaceae</taxon>
        <taxon>Grewioideae</taxon>
        <taxon>Apeibeae</taxon>
        <taxon>Corchorus</taxon>
    </lineage>
</organism>
<keyword evidence="2" id="KW-1185">Reference proteome</keyword>
<gene>
    <name evidence="1" type="ORF">CCACVL1_14958</name>
</gene>
<reference evidence="1 2" key="1">
    <citation type="submission" date="2013-09" db="EMBL/GenBank/DDBJ databases">
        <title>Corchorus capsularis genome sequencing.</title>
        <authorList>
            <person name="Alam M."/>
            <person name="Haque M.S."/>
            <person name="Islam M.S."/>
            <person name="Emdad E.M."/>
            <person name="Islam M.M."/>
            <person name="Ahmed B."/>
            <person name="Halim A."/>
            <person name="Hossen Q.M.M."/>
            <person name="Hossain M.Z."/>
            <person name="Ahmed R."/>
            <person name="Khan M.M."/>
            <person name="Islam R."/>
            <person name="Rashid M.M."/>
            <person name="Khan S.A."/>
            <person name="Rahman M.S."/>
            <person name="Alam M."/>
        </authorList>
    </citation>
    <scope>NUCLEOTIDE SEQUENCE [LARGE SCALE GENOMIC DNA]</scope>
    <source>
        <strain evidence="2">cv. CVL-1</strain>
        <tissue evidence="1">Whole seedling</tissue>
    </source>
</reference>
<evidence type="ECO:0000313" key="1">
    <source>
        <dbReference type="EMBL" id="OMO77582.1"/>
    </source>
</evidence>
<dbReference type="EMBL" id="AWWV01010707">
    <property type="protein sequence ID" value="OMO77582.1"/>
    <property type="molecule type" value="Genomic_DNA"/>
</dbReference>
<dbReference type="Proteomes" id="UP000188268">
    <property type="component" value="Unassembled WGS sequence"/>
</dbReference>
<dbReference type="Gramene" id="OMO77582">
    <property type="protein sequence ID" value="OMO77582"/>
    <property type="gene ID" value="CCACVL1_14958"/>
</dbReference>
<proteinExistence type="predicted"/>
<dbReference type="AlphaFoldDB" id="A0A1R3I4Q2"/>
<evidence type="ECO:0000313" key="2">
    <source>
        <dbReference type="Proteomes" id="UP000188268"/>
    </source>
</evidence>